<dbReference type="OrthoDB" id="9805316at2"/>
<evidence type="ECO:0000313" key="9">
    <source>
        <dbReference type="Proteomes" id="UP000027284"/>
    </source>
</evidence>
<keyword evidence="9" id="KW-1185">Reference proteome</keyword>
<evidence type="ECO:0000256" key="6">
    <source>
        <dbReference type="ARBA" id="ARBA00023229"/>
    </source>
</evidence>
<dbReference type="AlphaFoldDB" id="A0A062XL72"/>
<keyword evidence="3 7" id="KW-0808">Transferase</keyword>
<keyword evidence="4" id="KW-0479">Metal-binding</keyword>
<dbReference type="STRING" id="1312852.EG19_05985"/>
<keyword evidence="6" id="KW-0414">Isoprene biosynthesis</keyword>
<evidence type="ECO:0000256" key="4">
    <source>
        <dbReference type="ARBA" id="ARBA00022723"/>
    </source>
</evidence>
<evidence type="ECO:0000256" key="7">
    <source>
        <dbReference type="RuleBase" id="RU004466"/>
    </source>
</evidence>
<dbReference type="PROSITE" id="PS00444">
    <property type="entry name" value="POLYPRENYL_SYNTHASE_2"/>
    <property type="match status" value="1"/>
</dbReference>
<dbReference type="Pfam" id="PF00348">
    <property type="entry name" value="polyprenyl_synt"/>
    <property type="match status" value="1"/>
</dbReference>
<name>A0A062XL72_9BACT</name>
<dbReference type="Proteomes" id="UP000027284">
    <property type="component" value="Unassembled WGS sequence"/>
</dbReference>
<comment type="similarity">
    <text evidence="2 7">Belongs to the FPP/GGPP synthase family.</text>
</comment>
<dbReference type="PANTHER" id="PTHR43281:SF1">
    <property type="entry name" value="FARNESYL DIPHOSPHATE SYNTHASE"/>
    <property type="match status" value="1"/>
</dbReference>
<gene>
    <name evidence="8" type="ORF">EG19_05985</name>
</gene>
<dbReference type="PANTHER" id="PTHR43281">
    <property type="entry name" value="FARNESYL DIPHOSPHATE SYNTHASE"/>
    <property type="match status" value="1"/>
</dbReference>
<dbReference type="RefSeq" id="WP_038049832.1">
    <property type="nucleotide sequence ID" value="NZ_JMFG01000023.1"/>
</dbReference>
<comment type="cofactor">
    <cofactor evidence="1">
        <name>Mg(2+)</name>
        <dbReference type="ChEBI" id="CHEBI:18420"/>
    </cofactor>
</comment>
<evidence type="ECO:0000256" key="5">
    <source>
        <dbReference type="ARBA" id="ARBA00022842"/>
    </source>
</evidence>
<reference evidence="8 9" key="1">
    <citation type="submission" date="2014-04" db="EMBL/GenBank/DDBJ databases">
        <title>The Genome Sequence of Thermoanaerobaculum aquaticum MP-01, The First Cultivated Group 23 Acidobacterium.</title>
        <authorList>
            <person name="Stamps B.W."/>
            <person name="Losey N.A."/>
            <person name="Lawson P.A."/>
            <person name="Stevenson B.S."/>
        </authorList>
    </citation>
    <scope>NUCLEOTIDE SEQUENCE [LARGE SCALE GENOMIC DNA]</scope>
    <source>
        <strain evidence="8 9">MP-01</strain>
    </source>
</reference>
<comment type="caution">
    <text evidence="8">The sequence shown here is derived from an EMBL/GenBank/DDBJ whole genome shotgun (WGS) entry which is preliminary data.</text>
</comment>
<proteinExistence type="inferred from homology"/>
<dbReference type="InterPro" id="IPR008949">
    <property type="entry name" value="Isoprenoid_synthase_dom_sf"/>
</dbReference>
<dbReference type="PROSITE" id="PS00723">
    <property type="entry name" value="POLYPRENYL_SYNTHASE_1"/>
    <property type="match status" value="1"/>
</dbReference>
<evidence type="ECO:0000256" key="3">
    <source>
        <dbReference type="ARBA" id="ARBA00022679"/>
    </source>
</evidence>
<dbReference type="SFLD" id="SFLDG01017">
    <property type="entry name" value="Polyprenyl_Transferase_Like"/>
    <property type="match status" value="1"/>
</dbReference>
<organism evidence="8 9">
    <name type="scientific">Thermoanaerobaculum aquaticum</name>
    <dbReference type="NCBI Taxonomy" id="1312852"/>
    <lineage>
        <taxon>Bacteria</taxon>
        <taxon>Pseudomonadati</taxon>
        <taxon>Acidobacteriota</taxon>
        <taxon>Thermoanaerobaculia</taxon>
        <taxon>Thermoanaerobaculales</taxon>
        <taxon>Thermoanaerobaculaceae</taxon>
        <taxon>Thermoanaerobaculum</taxon>
    </lineage>
</organism>
<dbReference type="InterPro" id="IPR053378">
    <property type="entry name" value="Prenyl_diphosphate_synthase"/>
</dbReference>
<dbReference type="Gene3D" id="1.10.600.10">
    <property type="entry name" value="Farnesyl Diphosphate Synthase"/>
    <property type="match status" value="1"/>
</dbReference>
<evidence type="ECO:0008006" key="10">
    <source>
        <dbReference type="Google" id="ProtNLM"/>
    </source>
</evidence>
<dbReference type="GO" id="GO:0005737">
    <property type="term" value="C:cytoplasm"/>
    <property type="evidence" value="ECO:0007669"/>
    <property type="project" value="UniProtKB-ARBA"/>
</dbReference>
<evidence type="ECO:0000256" key="1">
    <source>
        <dbReference type="ARBA" id="ARBA00001946"/>
    </source>
</evidence>
<accession>A0A062XL72</accession>
<protein>
    <recommendedName>
        <fullName evidence="10">Polyprenyl synthetase family protein</fullName>
    </recommendedName>
</protein>
<evidence type="ECO:0000313" key="8">
    <source>
        <dbReference type="EMBL" id="KDA53297.1"/>
    </source>
</evidence>
<dbReference type="FunFam" id="1.10.600.10:FF:000001">
    <property type="entry name" value="Geranylgeranyl diphosphate synthase"/>
    <property type="match status" value="1"/>
</dbReference>
<dbReference type="SFLD" id="SFLDS00005">
    <property type="entry name" value="Isoprenoid_Synthase_Type_I"/>
    <property type="match status" value="1"/>
</dbReference>
<dbReference type="GO" id="GO:0004659">
    <property type="term" value="F:prenyltransferase activity"/>
    <property type="evidence" value="ECO:0007669"/>
    <property type="project" value="InterPro"/>
</dbReference>
<dbReference type="GO" id="GO:0046872">
    <property type="term" value="F:metal ion binding"/>
    <property type="evidence" value="ECO:0007669"/>
    <property type="project" value="UniProtKB-KW"/>
</dbReference>
<dbReference type="SUPFAM" id="SSF48576">
    <property type="entry name" value="Terpenoid synthases"/>
    <property type="match status" value="1"/>
</dbReference>
<dbReference type="EMBL" id="JMFG01000023">
    <property type="protein sequence ID" value="KDA53297.1"/>
    <property type="molecule type" value="Genomic_DNA"/>
</dbReference>
<keyword evidence="5" id="KW-0460">Magnesium</keyword>
<dbReference type="CDD" id="cd00685">
    <property type="entry name" value="Trans_IPPS_HT"/>
    <property type="match status" value="1"/>
</dbReference>
<dbReference type="InterPro" id="IPR000092">
    <property type="entry name" value="Polyprenyl_synt"/>
</dbReference>
<evidence type="ECO:0000256" key="2">
    <source>
        <dbReference type="ARBA" id="ARBA00006706"/>
    </source>
</evidence>
<sequence length="293" mass="31638">MIELFLQQEREAIDRALEELLPAEEAWPSELHRAMRYAVLAGGKRLRPILFRLGHRIAGGDPNAVLAAACGVELIHTYSLVHDDLPAMDNDTLRRGKPTLHVVFGEALAILAGDALLTEGFRWLASYPPGDRWAPLRAEVCRRVAEAVGSQGMAGGQVEDLAASGAPAEAQRLRRIHEAKTARFIAACLACGAVLASAPPELVSALERFGLQLGVAFQVADDILDVTGTPEELGKSPGKDDAQAKLTYPRVFGLEKSRQVLAELSHTLQQEASRLDPSGLLGELVAFVCQRRS</sequence>
<dbReference type="GO" id="GO:0016114">
    <property type="term" value="P:terpenoid biosynthetic process"/>
    <property type="evidence" value="ECO:0007669"/>
    <property type="project" value="UniProtKB-ARBA"/>
</dbReference>
<dbReference type="NCBIfam" id="NF045485">
    <property type="entry name" value="FPPsyn"/>
    <property type="match status" value="1"/>
</dbReference>
<dbReference type="InterPro" id="IPR033749">
    <property type="entry name" value="Polyprenyl_synt_CS"/>
</dbReference>